<evidence type="ECO:0000256" key="6">
    <source>
        <dbReference type="ARBA" id="ARBA00022777"/>
    </source>
</evidence>
<feature type="domain" description="SH3" evidence="17">
    <location>
        <begin position="51"/>
        <end position="112"/>
    </location>
</feature>
<keyword evidence="7 14" id="KW-0067">ATP-binding</keyword>
<dbReference type="InterPro" id="IPR011009">
    <property type="entry name" value="Kinase-like_dom_sf"/>
</dbReference>
<dbReference type="InterPro" id="IPR000980">
    <property type="entry name" value="SH2"/>
</dbReference>
<evidence type="ECO:0000256" key="9">
    <source>
        <dbReference type="ARBA" id="ARBA00023137"/>
    </source>
</evidence>
<dbReference type="Pfam" id="PF07714">
    <property type="entry name" value="PK_Tyr_Ser-Thr"/>
    <property type="match status" value="1"/>
</dbReference>
<evidence type="ECO:0000256" key="4">
    <source>
        <dbReference type="ARBA" id="ARBA00022707"/>
    </source>
</evidence>
<dbReference type="SUPFAM" id="SSF55550">
    <property type="entry name" value="SH2 domain"/>
    <property type="match status" value="1"/>
</dbReference>
<dbReference type="AlphaFoldDB" id="A0A814LE25"/>
<proteinExistence type="inferred from homology"/>
<dbReference type="Gene3D" id="1.10.510.10">
    <property type="entry name" value="Transferase(Phosphotransferase) domain 1"/>
    <property type="match status" value="1"/>
</dbReference>
<evidence type="ECO:0000313" key="23">
    <source>
        <dbReference type="Proteomes" id="UP000663870"/>
    </source>
</evidence>
<dbReference type="SUPFAM" id="SSF56112">
    <property type="entry name" value="Protein kinase-like (PK-like)"/>
    <property type="match status" value="1"/>
</dbReference>
<dbReference type="PROSITE" id="PS00109">
    <property type="entry name" value="PROTEIN_KINASE_TYR"/>
    <property type="match status" value="1"/>
</dbReference>
<dbReference type="PROSITE" id="PS50001">
    <property type="entry name" value="SH2"/>
    <property type="match status" value="1"/>
</dbReference>
<dbReference type="InterPro" id="IPR008266">
    <property type="entry name" value="Tyr_kinase_AS"/>
</dbReference>
<evidence type="ECO:0000313" key="19">
    <source>
        <dbReference type="EMBL" id="CAF0985030.1"/>
    </source>
</evidence>
<evidence type="ECO:0000313" key="21">
    <source>
        <dbReference type="EMBL" id="CAF1095500.1"/>
    </source>
</evidence>
<dbReference type="InterPro" id="IPR017441">
    <property type="entry name" value="Protein_kinase_ATP_BS"/>
</dbReference>
<keyword evidence="1 13" id="KW-0728">SH3 domain</keyword>
<feature type="domain" description="Protein kinase" evidence="18">
    <location>
        <begin position="238"/>
        <end position="490"/>
    </location>
</feature>
<keyword evidence="6 15" id="KW-0418">Kinase</keyword>
<dbReference type="SUPFAM" id="SSF50044">
    <property type="entry name" value="SH3-domain"/>
    <property type="match status" value="1"/>
</dbReference>
<protein>
    <recommendedName>
        <fullName evidence="15">Tyrosine-protein kinase</fullName>
        <ecNumber evidence="15">2.7.10.2</ecNumber>
    </recommendedName>
</protein>
<dbReference type="PROSITE" id="PS50002">
    <property type="entry name" value="SH3"/>
    <property type="match status" value="1"/>
</dbReference>
<dbReference type="PROSITE" id="PS50011">
    <property type="entry name" value="PROTEIN_KINASE_DOM"/>
    <property type="match status" value="1"/>
</dbReference>
<dbReference type="Pfam" id="PF00017">
    <property type="entry name" value="SH2"/>
    <property type="match status" value="1"/>
</dbReference>
<dbReference type="PRINTS" id="PR00401">
    <property type="entry name" value="SH2DOMAIN"/>
</dbReference>
<keyword evidence="9 15" id="KW-0829">Tyrosine-protein kinase</keyword>
<dbReference type="InterPro" id="IPR000719">
    <property type="entry name" value="Prot_kinase_dom"/>
</dbReference>
<dbReference type="PRINTS" id="PR00109">
    <property type="entry name" value="TYRKINASE"/>
</dbReference>
<dbReference type="InterPro" id="IPR050198">
    <property type="entry name" value="Non-receptor_tyrosine_kinases"/>
</dbReference>
<comment type="similarity">
    <text evidence="15">Belongs to the protein kinase superfamily. Tyr protein kinase family.</text>
</comment>
<dbReference type="GO" id="GO:0005524">
    <property type="term" value="F:ATP binding"/>
    <property type="evidence" value="ECO:0007669"/>
    <property type="project" value="UniProtKB-UniRule"/>
</dbReference>
<dbReference type="FunFam" id="1.10.510.10:FF:000318">
    <property type="entry name" value="Tyrosine-protein kinase"/>
    <property type="match status" value="1"/>
</dbReference>
<dbReference type="EMBL" id="CAJNOH010000287">
    <property type="protein sequence ID" value="CAF0985030.1"/>
    <property type="molecule type" value="Genomic_DNA"/>
</dbReference>
<keyword evidence="8 12" id="KW-0727">SH2 domain</keyword>
<gene>
    <name evidence="22" type="ORF">FNK824_LOCUS13167</name>
    <name evidence="20" type="ORF">JXQ802_LOCUS17369</name>
    <name evidence="19" type="ORF">PYM288_LOCUS13818</name>
    <name evidence="21" type="ORF">SEV965_LOCUS15591</name>
</gene>
<keyword evidence="10" id="KW-0449">Lipoprotein</keyword>
<evidence type="ECO:0000259" key="16">
    <source>
        <dbReference type="PROSITE" id="PS50001"/>
    </source>
</evidence>
<keyword evidence="3 15" id="KW-0808">Transferase</keyword>
<dbReference type="Proteomes" id="UP000663889">
    <property type="component" value="Unassembled WGS sequence"/>
</dbReference>
<evidence type="ECO:0000259" key="17">
    <source>
        <dbReference type="PROSITE" id="PS50002"/>
    </source>
</evidence>
<dbReference type="Proteomes" id="UP000663854">
    <property type="component" value="Unassembled WGS sequence"/>
</dbReference>
<dbReference type="EMBL" id="CAJOBE010001704">
    <property type="protein sequence ID" value="CAF3767569.1"/>
    <property type="molecule type" value="Genomic_DNA"/>
</dbReference>
<dbReference type="FunFam" id="3.30.200.20:FF:000036">
    <property type="entry name" value="Tyrosine-protein kinase"/>
    <property type="match status" value="1"/>
</dbReference>
<name>A0A814LE25_9BILA</name>
<dbReference type="CDD" id="cd11845">
    <property type="entry name" value="SH3_Src_like"/>
    <property type="match status" value="1"/>
</dbReference>
<dbReference type="PRINTS" id="PR00452">
    <property type="entry name" value="SH3DOMAIN"/>
</dbReference>
<dbReference type="Gene3D" id="3.30.200.20">
    <property type="entry name" value="Phosphorylase Kinase, domain 1"/>
    <property type="match status" value="1"/>
</dbReference>
<evidence type="ECO:0000256" key="14">
    <source>
        <dbReference type="PROSITE-ProRule" id="PRU10141"/>
    </source>
</evidence>
<organism evidence="20 23">
    <name type="scientific">Rotaria sordida</name>
    <dbReference type="NCBI Taxonomy" id="392033"/>
    <lineage>
        <taxon>Eukaryota</taxon>
        <taxon>Metazoa</taxon>
        <taxon>Spiralia</taxon>
        <taxon>Gnathifera</taxon>
        <taxon>Rotifera</taxon>
        <taxon>Eurotatoria</taxon>
        <taxon>Bdelloidea</taxon>
        <taxon>Philodinida</taxon>
        <taxon>Philodinidae</taxon>
        <taxon>Rotaria</taxon>
    </lineage>
</organism>
<dbReference type="Gene3D" id="2.30.30.40">
    <property type="entry name" value="SH3 Domains"/>
    <property type="match status" value="1"/>
</dbReference>
<dbReference type="InterPro" id="IPR001452">
    <property type="entry name" value="SH3_domain"/>
</dbReference>
<keyword evidence="4" id="KW-0519">Myristate</keyword>
<dbReference type="EMBL" id="CAJNOU010000820">
    <property type="protein sequence ID" value="CAF1095500.1"/>
    <property type="molecule type" value="Genomic_DNA"/>
</dbReference>
<dbReference type="PROSITE" id="PS00107">
    <property type="entry name" value="PROTEIN_KINASE_ATP"/>
    <property type="match status" value="1"/>
</dbReference>
<evidence type="ECO:0000256" key="10">
    <source>
        <dbReference type="ARBA" id="ARBA00023288"/>
    </source>
</evidence>
<dbReference type="CDD" id="cd09933">
    <property type="entry name" value="SH2_Src_family"/>
    <property type="match status" value="1"/>
</dbReference>
<dbReference type="SMART" id="SM00252">
    <property type="entry name" value="SH2"/>
    <property type="match status" value="1"/>
</dbReference>
<comment type="catalytic activity">
    <reaction evidence="11 15">
        <text>L-tyrosyl-[protein] + ATP = O-phospho-L-tyrosyl-[protein] + ADP + H(+)</text>
        <dbReference type="Rhea" id="RHEA:10596"/>
        <dbReference type="Rhea" id="RHEA-COMP:10136"/>
        <dbReference type="Rhea" id="RHEA-COMP:20101"/>
        <dbReference type="ChEBI" id="CHEBI:15378"/>
        <dbReference type="ChEBI" id="CHEBI:30616"/>
        <dbReference type="ChEBI" id="CHEBI:46858"/>
        <dbReference type="ChEBI" id="CHEBI:61978"/>
        <dbReference type="ChEBI" id="CHEBI:456216"/>
        <dbReference type="EC" id="2.7.10.2"/>
    </reaction>
</comment>
<evidence type="ECO:0000313" key="20">
    <source>
        <dbReference type="EMBL" id="CAF1064887.1"/>
    </source>
</evidence>
<dbReference type="GO" id="GO:0004715">
    <property type="term" value="F:non-membrane spanning protein tyrosine kinase activity"/>
    <property type="evidence" value="ECO:0007669"/>
    <property type="project" value="UniProtKB-EC"/>
</dbReference>
<dbReference type="Proteomes" id="UP000663870">
    <property type="component" value="Unassembled WGS sequence"/>
</dbReference>
<dbReference type="InterPro" id="IPR036028">
    <property type="entry name" value="SH3-like_dom_sf"/>
</dbReference>
<keyword evidence="23" id="KW-1185">Reference proteome</keyword>
<dbReference type="EC" id="2.7.10.2" evidence="15"/>
<reference evidence="20" key="1">
    <citation type="submission" date="2021-02" db="EMBL/GenBank/DDBJ databases">
        <authorList>
            <person name="Nowell W R."/>
        </authorList>
    </citation>
    <scope>NUCLEOTIDE SEQUENCE</scope>
</reference>
<dbReference type="EMBL" id="CAJNOL010000438">
    <property type="protein sequence ID" value="CAF1064887.1"/>
    <property type="molecule type" value="Genomic_DNA"/>
</dbReference>
<dbReference type="InterPro" id="IPR001245">
    <property type="entry name" value="Ser-Thr/Tyr_kinase_cat_dom"/>
</dbReference>
<evidence type="ECO:0000313" key="22">
    <source>
        <dbReference type="EMBL" id="CAF3767569.1"/>
    </source>
</evidence>
<evidence type="ECO:0000256" key="15">
    <source>
        <dbReference type="RuleBase" id="RU362096"/>
    </source>
</evidence>
<evidence type="ECO:0000259" key="18">
    <source>
        <dbReference type="PROSITE" id="PS50011"/>
    </source>
</evidence>
<dbReference type="InterPro" id="IPR036860">
    <property type="entry name" value="SH2_dom_sf"/>
</dbReference>
<dbReference type="SMART" id="SM00219">
    <property type="entry name" value="TyrKc"/>
    <property type="match status" value="1"/>
</dbReference>
<evidence type="ECO:0000256" key="3">
    <source>
        <dbReference type="ARBA" id="ARBA00022679"/>
    </source>
</evidence>
<comment type="caution">
    <text evidence="20">The sequence shown here is derived from an EMBL/GenBank/DDBJ whole genome shotgun (WGS) entry which is preliminary data.</text>
</comment>
<evidence type="ECO:0000256" key="5">
    <source>
        <dbReference type="ARBA" id="ARBA00022741"/>
    </source>
</evidence>
<evidence type="ECO:0000256" key="11">
    <source>
        <dbReference type="ARBA" id="ARBA00051245"/>
    </source>
</evidence>
<keyword evidence="5 14" id="KW-0547">Nucleotide-binding</keyword>
<dbReference type="Proteomes" id="UP000663874">
    <property type="component" value="Unassembled WGS sequence"/>
</dbReference>
<evidence type="ECO:0000256" key="12">
    <source>
        <dbReference type="PROSITE-ProRule" id="PRU00191"/>
    </source>
</evidence>
<evidence type="ECO:0000256" key="2">
    <source>
        <dbReference type="ARBA" id="ARBA00022553"/>
    </source>
</evidence>
<evidence type="ECO:0000256" key="1">
    <source>
        <dbReference type="ARBA" id="ARBA00022443"/>
    </source>
</evidence>
<feature type="binding site" evidence="14">
    <location>
        <position position="266"/>
    </location>
    <ligand>
        <name>ATP</name>
        <dbReference type="ChEBI" id="CHEBI:30616"/>
    </ligand>
</feature>
<dbReference type="PANTHER" id="PTHR24418">
    <property type="entry name" value="TYROSINE-PROTEIN KINASE"/>
    <property type="match status" value="1"/>
</dbReference>
<dbReference type="Gene3D" id="3.30.505.10">
    <property type="entry name" value="SH2 domain"/>
    <property type="match status" value="1"/>
</dbReference>
<accession>A0A814LE25</accession>
<evidence type="ECO:0000256" key="7">
    <source>
        <dbReference type="ARBA" id="ARBA00022840"/>
    </source>
</evidence>
<feature type="domain" description="SH2" evidence="16">
    <location>
        <begin position="118"/>
        <end position="216"/>
    </location>
</feature>
<evidence type="ECO:0000256" key="13">
    <source>
        <dbReference type="PROSITE-ProRule" id="PRU00192"/>
    </source>
</evidence>
<keyword evidence="2" id="KW-0597">Phosphoprotein</keyword>
<sequence length="505" mass="57601">MGCCFPKRDPLNPDSPIISIELPPINGLKDRNPGKIGSSSADKTRKKSAYGIDKIYVAIYDYDARTDEDLTFRVGDLLAIIDDSQSDWWLARHYQTGLKGYIPALYVAPHGGLDVNEWFHKNVLRKEAERLLLNPINPRGTFLVRNSENAPGPYSLSVRDYDDQRGSHVKHYKIRYNDPSIGYYIAARRTFTSLEELIEYYTKNADGLCCQLTRPCLRPKPPTSTISKDVWEVPRDSLQFVKKLGQGMFGEVWAGKWNHKIDVAIKTMKAGTMSTQAFVDEANIMKKLRHDKLVQLYAVCTEPPDQPIYIVTELMCNGSLLDHLRDASGRELKLPALVDMAAQIAFGMAYLEHEHYIHRDLAARNVLVGENGVVKIADFGLARIINEDQYVARAGAKFPIKWTAPEAAIYGKFTIKSDVWSYGILLYELITYGQVPYPGMANREVLDQIQRGYRMPRHENCPEKIYDYMLRCWDSSPDNRPTFEHLHLFFDDYTTSAGPQYHSQN</sequence>
<evidence type="ECO:0000256" key="8">
    <source>
        <dbReference type="ARBA" id="ARBA00022999"/>
    </source>
</evidence>
<dbReference type="InterPro" id="IPR020635">
    <property type="entry name" value="Tyr_kinase_cat_dom"/>
</dbReference>
<dbReference type="Pfam" id="PF00018">
    <property type="entry name" value="SH3_1"/>
    <property type="match status" value="1"/>
</dbReference>
<dbReference type="CDD" id="cd05034">
    <property type="entry name" value="PTKc_Src_like"/>
    <property type="match status" value="1"/>
</dbReference>
<dbReference type="SMART" id="SM00326">
    <property type="entry name" value="SH3"/>
    <property type="match status" value="1"/>
</dbReference>